<dbReference type="InterPro" id="IPR036291">
    <property type="entry name" value="NAD(P)-bd_dom_sf"/>
</dbReference>
<reference evidence="2" key="1">
    <citation type="submission" date="2018-08" db="EMBL/GenBank/DDBJ databases">
        <authorList>
            <consortium name="PulseNet: The National Subtyping Network for Foodborne Disease Surveillance"/>
            <person name="Tarr C.L."/>
            <person name="Trees E."/>
            <person name="Katz L.S."/>
            <person name="Carleton-Romer H.A."/>
            <person name="Stroika S."/>
            <person name="Kucerova Z."/>
            <person name="Roache K.F."/>
            <person name="Sabol A.L."/>
            <person name="Besser J."/>
            <person name="Gerner-Smidt P."/>
        </authorList>
    </citation>
    <scope>NUCLEOTIDE SEQUENCE</scope>
    <source>
        <strain evidence="2">PNUSAC005770</strain>
    </source>
</reference>
<comment type="caution">
    <text evidence="2">The sequence shown here is derived from an EMBL/GenBank/DDBJ whole genome shotgun (WGS) entry which is preliminary data.</text>
</comment>
<dbReference type="Gene3D" id="3.30.360.10">
    <property type="entry name" value="Dihydrodipicolinate Reductase, domain 2"/>
    <property type="match status" value="1"/>
</dbReference>
<dbReference type="EMBL" id="AACSBQ010000015">
    <property type="protein sequence ID" value="EAL8903588.1"/>
    <property type="molecule type" value="Genomic_DNA"/>
</dbReference>
<dbReference type="SUPFAM" id="SSF55347">
    <property type="entry name" value="Glyceraldehyde-3-phosphate dehydrogenase-like, C-terminal domain"/>
    <property type="match status" value="1"/>
</dbReference>
<name>A0A5L8Z8U5_CAMUP</name>
<evidence type="ECO:0000259" key="1">
    <source>
        <dbReference type="Pfam" id="PF22725"/>
    </source>
</evidence>
<dbReference type="InterPro" id="IPR051450">
    <property type="entry name" value="Gfo/Idh/MocA_Oxidoreductases"/>
</dbReference>
<sequence>MMKSKSKALIIGFGSIGKKHFLALKTLGFGVSVVSKSANESLFKEFGEFEIYRSLKGLDLNEFELFIIANITTKHYKTLQFLDKRLKNKSILVEKPLFEKNYSFKESGKNRIFVAYLLRFHSVIMQLRELLKDEKPYFASLECDSYLPKWRSVDYRQNYSAKKKLGGGVLLDLSHELDLALFLFGTLKLKFAQVQKISELEIKSDDFSFLALEKKGLRVHIRLNYFSKFEKRQIIIHTEKLSLSVDLREAKISIFKENESEILNYESDTISLLARLQEAVLRKDESLCTLKEAKRLLKLCDKARRNDTLHDLR</sequence>
<dbReference type="InterPro" id="IPR055170">
    <property type="entry name" value="GFO_IDH_MocA-like_dom"/>
</dbReference>
<proteinExistence type="predicted"/>
<dbReference type="SUPFAM" id="SSF51735">
    <property type="entry name" value="NAD(P)-binding Rossmann-fold domains"/>
    <property type="match status" value="1"/>
</dbReference>
<protein>
    <submittedName>
        <fullName evidence="2">Gfo/Idh/MocA family oxidoreductase</fullName>
    </submittedName>
</protein>
<evidence type="ECO:0000313" key="2">
    <source>
        <dbReference type="EMBL" id="EAL8903588.1"/>
    </source>
</evidence>
<dbReference type="AlphaFoldDB" id="A0A5L8Z8U5"/>
<dbReference type="PANTHER" id="PTHR43377">
    <property type="entry name" value="BILIVERDIN REDUCTASE A"/>
    <property type="match status" value="1"/>
</dbReference>
<accession>A0A5L8Z8U5</accession>
<feature type="domain" description="GFO/IDH/MocA-like oxidoreductase" evidence="1">
    <location>
        <begin position="148"/>
        <end position="243"/>
    </location>
</feature>
<dbReference type="PANTHER" id="PTHR43377:SF1">
    <property type="entry name" value="BILIVERDIN REDUCTASE A"/>
    <property type="match status" value="1"/>
</dbReference>
<dbReference type="Pfam" id="PF22725">
    <property type="entry name" value="GFO_IDH_MocA_C3"/>
    <property type="match status" value="1"/>
</dbReference>
<dbReference type="Gene3D" id="3.40.50.720">
    <property type="entry name" value="NAD(P)-binding Rossmann-like Domain"/>
    <property type="match status" value="1"/>
</dbReference>
<gene>
    <name evidence="2" type="ORF">D0B03_04570</name>
</gene>
<organism evidence="2">
    <name type="scientific">Campylobacter upsaliensis</name>
    <dbReference type="NCBI Taxonomy" id="28080"/>
    <lineage>
        <taxon>Bacteria</taxon>
        <taxon>Pseudomonadati</taxon>
        <taxon>Campylobacterota</taxon>
        <taxon>Epsilonproteobacteria</taxon>
        <taxon>Campylobacterales</taxon>
        <taxon>Campylobacteraceae</taxon>
        <taxon>Campylobacter</taxon>
    </lineage>
</organism>